<feature type="compositionally biased region" description="Acidic residues" evidence="14">
    <location>
        <begin position="640"/>
        <end position="654"/>
    </location>
</feature>
<dbReference type="AlphaFoldDB" id="A0A9W8A0Y2"/>
<evidence type="ECO:0000256" key="9">
    <source>
        <dbReference type="ARBA" id="ARBA00022857"/>
    </source>
</evidence>
<comment type="cofactor">
    <cofactor evidence="2">
        <name>FAD</name>
        <dbReference type="ChEBI" id="CHEBI:57692"/>
    </cofactor>
</comment>
<dbReference type="Pfam" id="PF00175">
    <property type="entry name" value="NAD_binding_1"/>
    <property type="match status" value="1"/>
</dbReference>
<reference evidence="16" key="1">
    <citation type="submission" date="2022-07" db="EMBL/GenBank/DDBJ databases">
        <title>Phylogenomic reconstructions and comparative analyses of Kickxellomycotina fungi.</title>
        <authorList>
            <person name="Reynolds N.K."/>
            <person name="Stajich J.E."/>
            <person name="Barry K."/>
            <person name="Grigoriev I.V."/>
            <person name="Crous P."/>
            <person name="Smith M.E."/>
        </authorList>
    </citation>
    <scope>NUCLEOTIDE SEQUENCE</scope>
    <source>
        <strain evidence="16">NBRC 100468</strain>
    </source>
</reference>
<dbReference type="InterPro" id="IPR023173">
    <property type="entry name" value="NADPH_Cyt_P450_Rdtase_alpha"/>
</dbReference>
<dbReference type="Gene3D" id="3.40.50.920">
    <property type="match status" value="1"/>
</dbReference>
<dbReference type="PRINTS" id="PR00371">
    <property type="entry name" value="FPNCR"/>
</dbReference>
<dbReference type="GO" id="GO:0050660">
    <property type="term" value="F:flavin adenine dinucleotide binding"/>
    <property type="evidence" value="ECO:0007669"/>
    <property type="project" value="TreeGrafter"/>
</dbReference>
<evidence type="ECO:0000256" key="14">
    <source>
        <dbReference type="SAM" id="MobiDB-lite"/>
    </source>
</evidence>
<evidence type="ECO:0000313" key="17">
    <source>
        <dbReference type="Proteomes" id="UP001150538"/>
    </source>
</evidence>
<evidence type="ECO:0000256" key="7">
    <source>
        <dbReference type="ARBA" id="ARBA00022643"/>
    </source>
</evidence>
<dbReference type="InterPro" id="IPR003097">
    <property type="entry name" value="CysJ-like_FAD-binding"/>
</dbReference>
<evidence type="ECO:0000256" key="12">
    <source>
        <dbReference type="ARBA" id="ARBA00052219"/>
    </source>
</evidence>
<evidence type="ECO:0000256" key="2">
    <source>
        <dbReference type="ARBA" id="ARBA00001974"/>
    </source>
</evidence>
<evidence type="ECO:0000256" key="8">
    <source>
        <dbReference type="ARBA" id="ARBA00022827"/>
    </source>
</evidence>
<keyword evidence="17" id="KW-1185">Reference proteome</keyword>
<comment type="catalytic activity">
    <reaction evidence="12">
        <text>hydrogen sulfide + 3 NADP(+) + 3 H2O = sulfite + 3 NADPH + 4 H(+)</text>
        <dbReference type="Rhea" id="RHEA:13801"/>
        <dbReference type="ChEBI" id="CHEBI:15377"/>
        <dbReference type="ChEBI" id="CHEBI:15378"/>
        <dbReference type="ChEBI" id="CHEBI:17359"/>
        <dbReference type="ChEBI" id="CHEBI:29919"/>
        <dbReference type="ChEBI" id="CHEBI:57783"/>
        <dbReference type="ChEBI" id="CHEBI:58349"/>
        <dbReference type="EC" id="1.8.1.2"/>
    </reaction>
</comment>
<dbReference type="Gene3D" id="3.40.50.720">
    <property type="entry name" value="NAD(P)-binding Rossmann-like Domain"/>
    <property type="match status" value="1"/>
</dbReference>
<name>A0A9W8A0Y2_9FUNG</name>
<dbReference type="GO" id="GO:0010181">
    <property type="term" value="F:FMN binding"/>
    <property type="evidence" value="ECO:0007669"/>
    <property type="project" value="TreeGrafter"/>
</dbReference>
<evidence type="ECO:0000256" key="13">
    <source>
        <dbReference type="ARBA" id="ARBA00059320"/>
    </source>
</evidence>
<dbReference type="PROSITE" id="PS51384">
    <property type="entry name" value="FAD_FR"/>
    <property type="match status" value="1"/>
</dbReference>
<evidence type="ECO:0000256" key="3">
    <source>
        <dbReference type="ARBA" id="ARBA00004774"/>
    </source>
</evidence>
<keyword evidence="10" id="KW-0249">Electron transport</keyword>
<keyword evidence="11 16" id="KW-0560">Oxidoreductase</keyword>
<dbReference type="InterPro" id="IPR029061">
    <property type="entry name" value="THDP-binding"/>
</dbReference>
<dbReference type="SUPFAM" id="SSF75615">
    <property type="entry name" value="Siroheme synthase middle domains-like"/>
    <property type="match status" value="1"/>
</dbReference>
<dbReference type="Pfam" id="PF00667">
    <property type="entry name" value="FAD_binding_1"/>
    <property type="match status" value="1"/>
</dbReference>
<keyword evidence="7" id="KW-0288">FMN</keyword>
<gene>
    <name evidence="16" type="primary">MET10</name>
    <name evidence="16" type="ORF">H4219_001242</name>
</gene>
<feature type="compositionally biased region" description="Low complexity" evidence="14">
    <location>
        <begin position="219"/>
        <end position="245"/>
    </location>
</feature>
<feature type="region of interest" description="Disordered" evidence="14">
    <location>
        <begin position="202"/>
        <end position="258"/>
    </location>
</feature>
<evidence type="ECO:0000256" key="6">
    <source>
        <dbReference type="ARBA" id="ARBA00022630"/>
    </source>
</evidence>
<evidence type="ECO:0000256" key="10">
    <source>
        <dbReference type="ARBA" id="ARBA00022982"/>
    </source>
</evidence>
<dbReference type="InterPro" id="IPR009014">
    <property type="entry name" value="Transketo_C/PFOR_II"/>
</dbReference>
<evidence type="ECO:0000256" key="11">
    <source>
        <dbReference type="ARBA" id="ARBA00023002"/>
    </source>
</evidence>
<dbReference type="EMBL" id="JANBPU010000012">
    <property type="protein sequence ID" value="KAJ1920543.1"/>
    <property type="molecule type" value="Genomic_DNA"/>
</dbReference>
<dbReference type="SUPFAM" id="SSF52922">
    <property type="entry name" value="TK C-terminal domain-like"/>
    <property type="match status" value="1"/>
</dbReference>
<dbReference type="PANTHER" id="PTHR19384">
    <property type="entry name" value="NITRIC OXIDE SYNTHASE-RELATED"/>
    <property type="match status" value="1"/>
</dbReference>
<comment type="function">
    <text evidence="13">This enzyme catalyzes the 6-electron reduction of sulfite to sulfide. This is one of several activities required for the biosynthesis of L-cysteine from sulfate.</text>
</comment>
<dbReference type="Proteomes" id="UP001150538">
    <property type="component" value="Unassembled WGS sequence"/>
</dbReference>
<sequence>MVSAQVIPNAVFKPQTSLVVGLQVSDKRAVVFGNDTVAHTRALFALDAGAKVSVIISDSDYDKQKLDSKLAKLIETNKSVELLKSHKLSADLFKKASVCFVTKLWEEIALQDLVDVTRSLGIPVNVAGNDKISDFTLVSTYSGKSSGLQIAVTTNGTAPRVANNLLKEIVRKLPDGLESQLYNIARLNDVARKAEDERNKALESLDNTLTKGIKDSKHGSSPSDSGFSSSAPTAAQTPSPRSSATSEKDPNEEAAGTTVDYSRYALDFDLLGSSGSAEVIQETDSQTASGYVAYNLSDVIYVYSSPEQDIGSGILAWSQHKQSNLAGSWTPSVRMQTRNGAGKAILGSISSGAFNPSVVASSASVPYLLPLLQQFVREKRSAVFHISTRSFDNHGDSRSELSKVLCARQTGAIILSSSTVQEAYDVAVISHIVSRATQLPVIHVVGDEGIDKFKVPISVANYEKLGKLVAQIQEDASTSSNAHSAVASAFAAFEKETGRHYDVFGYSGSQDADVVVATMGNAHSLVLEAINSLSSTDAKVGLLNLRLYCPWDIHNFVSALPSSVSRVIVLGENESTGSLGSSPRADPLYVDISTSVLIGRPADNIKTSYENVYGLGLFEIENLIRGHAGLDLIEPISNDENEKAEEEKTSEEEPQLPKDNGKIETLFEIQKRLVFAEAYGSSLSTNSGHEKTYQIKVREFRRLTPDTYDRNVFHVDFDTSNSGFKYEIGDALGVFGHNDPKAAEKFIRGYNLDADLIVTSYKDGASQTRSVRQWITQALDIFGRPSKKFYTQLADYATDEAQAEKLRWLTTSEGSEEFKARVADTVTYADLLEEFTSARPSLIQLIEIVPAIKPRHYSIASSSNMHPDSVQLLVVAVDWKTSKGELRTGQCTRFLKSLNVGDQVTVTVKPSVMKLPEDDERPIIMAGLGTGMAPFRAFIEERAVRRRAGKKVGPIVLYFGSRYRAAEYLYGEELEAYEADGLLTHLRLAFSRDQKEKVYIQHRMQEDAEILSEFMLKQGGHFYLCGPTWPAGDVKDAMVYGFTNYGQVKPSEANKVIETMKDEERYILEVY</sequence>
<dbReference type="Gene3D" id="1.20.990.10">
    <property type="entry name" value="NADPH-cytochrome p450 Reductase, Chain A, domain 3"/>
    <property type="match status" value="1"/>
</dbReference>
<keyword evidence="5" id="KW-0813">Transport</keyword>
<dbReference type="InterPro" id="IPR017938">
    <property type="entry name" value="Riboflavin_synthase-like_b-brl"/>
</dbReference>
<dbReference type="EC" id="1.8.1.2" evidence="4"/>
<keyword evidence="8" id="KW-0274">FAD</keyword>
<protein>
    <recommendedName>
        <fullName evidence="4">assimilatory sulfite reductase (NADPH)</fullName>
        <ecNumber evidence="4">1.8.1.2</ecNumber>
    </recommendedName>
</protein>
<dbReference type="Pfam" id="PF13241">
    <property type="entry name" value="NAD_binding_7"/>
    <property type="match status" value="1"/>
</dbReference>
<evidence type="ECO:0000256" key="4">
    <source>
        <dbReference type="ARBA" id="ARBA00012604"/>
    </source>
</evidence>
<dbReference type="InterPro" id="IPR002880">
    <property type="entry name" value="Pyrv_Fd/Flavodoxin_OxRdtase_N"/>
</dbReference>
<dbReference type="Gene3D" id="3.40.50.80">
    <property type="entry name" value="Nucleotide-binding domain of ferredoxin-NADP reductase (FNR) module"/>
    <property type="match status" value="1"/>
</dbReference>
<dbReference type="FunFam" id="1.20.990.10:FF:000010">
    <property type="entry name" value="Sulfite reductase [NADPH] flavoprotein component"/>
    <property type="match status" value="1"/>
</dbReference>
<evidence type="ECO:0000256" key="5">
    <source>
        <dbReference type="ARBA" id="ARBA00022448"/>
    </source>
</evidence>
<dbReference type="GO" id="GO:0005829">
    <property type="term" value="C:cytosol"/>
    <property type="evidence" value="ECO:0007669"/>
    <property type="project" value="TreeGrafter"/>
</dbReference>
<dbReference type="Gene3D" id="3.40.50.970">
    <property type="match status" value="1"/>
</dbReference>
<dbReference type="InterPro" id="IPR001433">
    <property type="entry name" value="OxRdtase_FAD/NAD-bd"/>
</dbReference>
<dbReference type="SUPFAM" id="SSF63380">
    <property type="entry name" value="Riboflavin synthase domain-like"/>
    <property type="match status" value="1"/>
</dbReference>
<dbReference type="SUPFAM" id="SSF52343">
    <property type="entry name" value="Ferredoxin reductase-like, C-terminal NADP-linked domain"/>
    <property type="match status" value="1"/>
</dbReference>
<dbReference type="InterPro" id="IPR001709">
    <property type="entry name" value="Flavoprot_Pyr_Nucl_cyt_Rdtase"/>
</dbReference>
<dbReference type="OrthoDB" id="1856718at2759"/>
<organism evidence="16 17">
    <name type="scientific">Mycoemilia scoparia</name>
    <dbReference type="NCBI Taxonomy" id="417184"/>
    <lineage>
        <taxon>Eukaryota</taxon>
        <taxon>Fungi</taxon>
        <taxon>Fungi incertae sedis</taxon>
        <taxon>Zoopagomycota</taxon>
        <taxon>Kickxellomycotina</taxon>
        <taxon>Kickxellomycetes</taxon>
        <taxon>Kickxellales</taxon>
        <taxon>Kickxellaceae</taxon>
        <taxon>Mycoemilia</taxon>
    </lineage>
</organism>
<dbReference type="Pfam" id="PF01855">
    <property type="entry name" value="POR_N"/>
    <property type="match status" value="1"/>
</dbReference>
<dbReference type="CDD" id="cd06207">
    <property type="entry name" value="CyPoR_like"/>
    <property type="match status" value="1"/>
</dbReference>
<feature type="domain" description="FAD-binding FR-type" evidence="15">
    <location>
        <begin position="690"/>
        <end position="917"/>
    </location>
</feature>
<accession>A0A9W8A0Y2</accession>
<evidence type="ECO:0000313" key="16">
    <source>
        <dbReference type="EMBL" id="KAJ1920543.1"/>
    </source>
</evidence>
<comment type="pathway">
    <text evidence="3">Sulfur metabolism; hydrogen sulfide biosynthesis; hydrogen sulfide from sulfite (NADPH route): step 1/1.</text>
</comment>
<keyword evidence="9" id="KW-0521">NADP</keyword>
<evidence type="ECO:0000256" key="1">
    <source>
        <dbReference type="ARBA" id="ARBA00001917"/>
    </source>
</evidence>
<evidence type="ECO:0000259" key="15">
    <source>
        <dbReference type="PROSITE" id="PS51384"/>
    </source>
</evidence>
<dbReference type="SUPFAM" id="SSF52518">
    <property type="entry name" value="Thiamin diphosphate-binding fold (THDP-binding)"/>
    <property type="match status" value="1"/>
</dbReference>
<keyword evidence="6" id="KW-0285">Flavoprotein</keyword>
<dbReference type="GO" id="GO:0004783">
    <property type="term" value="F:sulfite reductase (NADPH) activity"/>
    <property type="evidence" value="ECO:0007669"/>
    <property type="project" value="UniProtKB-EC"/>
</dbReference>
<comment type="caution">
    <text evidence="16">The sequence shown here is derived from an EMBL/GenBank/DDBJ whole genome shotgun (WGS) entry which is preliminary data.</text>
</comment>
<feature type="region of interest" description="Disordered" evidence="14">
    <location>
        <begin position="640"/>
        <end position="659"/>
    </location>
</feature>
<dbReference type="InterPro" id="IPR017927">
    <property type="entry name" value="FAD-bd_FR_type"/>
</dbReference>
<proteinExistence type="predicted"/>
<dbReference type="Gene3D" id="2.40.30.10">
    <property type="entry name" value="Translation factors"/>
    <property type="match status" value="1"/>
</dbReference>
<comment type="cofactor">
    <cofactor evidence="1">
        <name>FMN</name>
        <dbReference type="ChEBI" id="CHEBI:58210"/>
    </cofactor>
</comment>
<dbReference type="PANTHER" id="PTHR19384:SF109">
    <property type="entry name" value="SULFITE REDUCTASE [NADPH] FLAVOPROTEIN COMPONENT"/>
    <property type="match status" value="1"/>
</dbReference>
<dbReference type="InterPro" id="IPR039261">
    <property type="entry name" value="FNR_nucleotide-bd"/>
</dbReference>